<keyword evidence="3" id="KW-1185">Reference proteome</keyword>
<proteinExistence type="predicted"/>
<reference evidence="2 3" key="1">
    <citation type="submission" date="2024-01" db="EMBL/GenBank/DDBJ databases">
        <title>The genomes of 5 underutilized Papilionoideae crops provide insights into root nodulation and disease resistanc.</title>
        <authorList>
            <person name="Yuan L."/>
        </authorList>
    </citation>
    <scope>NUCLEOTIDE SEQUENCE [LARGE SCALE GENOMIC DNA]</scope>
    <source>
        <strain evidence="2">ZHUSHIDOU_FW_LH</strain>
        <tissue evidence="2">Leaf</tissue>
    </source>
</reference>
<evidence type="ECO:0000256" key="1">
    <source>
        <dbReference type="SAM" id="MobiDB-lite"/>
    </source>
</evidence>
<organism evidence="2 3">
    <name type="scientific">Crotalaria pallida</name>
    <name type="common">Smooth rattlebox</name>
    <name type="synonym">Crotalaria striata</name>
    <dbReference type="NCBI Taxonomy" id="3830"/>
    <lineage>
        <taxon>Eukaryota</taxon>
        <taxon>Viridiplantae</taxon>
        <taxon>Streptophyta</taxon>
        <taxon>Embryophyta</taxon>
        <taxon>Tracheophyta</taxon>
        <taxon>Spermatophyta</taxon>
        <taxon>Magnoliopsida</taxon>
        <taxon>eudicotyledons</taxon>
        <taxon>Gunneridae</taxon>
        <taxon>Pentapetalae</taxon>
        <taxon>rosids</taxon>
        <taxon>fabids</taxon>
        <taxon>Fabales</taxon>
        <taxon>Fabaceae</taxon>
        <taxon>Papilionoideae</taxon>
        <taxon>50 kb inversion clade</taxon>
        <taxon>genistoids sensu lato</taxon>
        <taxon>core genistoids</taxon>
        <taxon>Crotalarieae</taxon>
        <taxon>Crotalaria</taxon>
    </lineage>
</organism>
<dbReference type="AlphaFoldDB" id="A0AAN9E3B5"/>
<accession>A0AAN9E3B5</accession>
<gene>
    <name evidence="2" type="ORF">RIF29_40547</name>
</gene>
<dbReference type="Proteomes" id="UP001372338">
    <property type="component" value="Unassembled WGS sequence"/>
</dbReference>
<comment type="caution">
    <text evidence="2">The sequence shown here is derived from an EMBL/GenBank/DDBJ whole genome shotgun (WGS) entry which is preliminary data.</text>
</comment>
<evidence type="ECO:0000313" key="3">
    <source>
        <dbReference type="Proteomes" id="UP001372338"/>
    </source>
</evidence>
<dbReference type="EMBL" id="JAYWIO010000008">
    <property type="protein sequence ID" value="KAK7245698.1"/>
    <property type="molecule type" value="Genomic_DNA"/>
</dbReference>
<protein>
    <submittedName>
        <fullName evidence="2">Uncharacterized protein</fullName>
    </submittedName>
</protein>
<feature type="region of interest" description="Disordered" evidence="1">
    <location>
        <begin position="1"/>
        <end position="24"/>
    </location>
</feature>
<evidence type="ECO:0000313" key="2">
    <source>
        <dbReference type="EMBL" id="KAK7245698.1"/>
    </source>
</evidence>
<name>A0AAN9E3B5_CROPI</name>
<sequence>MATIDEDGEGSNEDCDGDGDNDGNDELRGGRRFGFFERIHQYVSFLCTKKSTVVGERNRESIVWFHGNGGYKMAVDHLRSSNDGIRDGLIHGPTVVVAFLSMVARGMIHAASRMNLADLTGQPSSLSIRMPILGLR</sequence>